<feature type="compositionally biased region" description="Low complexity" evidence="6">
    <location>
        <begin position="62"/>
        <end position="80"/>
    </location>
</feature>
<feature type="region of interest" description="Disordered" evidence="6">
    <location>
        <begin position="45"/>
        <end position="191"/>
    </location>
</feature>
<dbReference type="GO" id="GO:0005737">
    <property type="term" value="C:cytoplasm"/>
    <property type="evidence" value="ECO:0007669"/>
    <property type="project" value="UniProtKB-SubCell"/>
</dbReference>
<organism evidence="7 8">
    <name type="scientific">Phasianus colchicus</name>
    <name type="common">Common pheasant</name>
    <dbReference type="NCBI Taxonomy" id="9054"/>
    <lineage>
        <taxon>Eukaryota</taxon>
        <taxon>Metazoa</taxon>
        <taxon>Chordata</taxon>
        <taxon>Craniata</taxon>
        <taxon>Vertebrata</taxon>
        <taxon>Euteleostomi</taxon>
        <taxon>Archelosauria</taxon>
        <taxon>Archosauria</taxon>
        <taxon>Dinosauria</taxon>
        <taxon>Saurischia</taxon>
        <taxon>Theropoda</taxon>
        <taxon>Coelurosauria</taxon>
        <taxon>Aves</taxon>
        <taxon>Neognathae</taxon>
        <taxon>Galloanserae</taxon>
        <taxon>Galliformes</taxon>
        <taxon>Phasianidae</taxon>
        <taxon>Phasianinae</taxon>
        <taxon>Phasianus</taxon>
    </lineage>
</organism>
<sequence length="420" mass="43266">MDTKRCILPGFGRVVCAQSYQHHGVIWGFLLGACLLGQRQRDGVPLCASHSESPKPCSPAQRGATGPGQAPRGAPQAAGADGDGVSRQTSRRHGTDGAPRPVLLPTGAARTARLGAPRVLPTAPHPGSAPARQKRARSAGSGGRRAPRNPLPRSPPGGGQARPTARRLPPPPSPRATPAPRRGGGGRGARSAAAAAMAFEALAEAAERWCARTPFQLIAAEETERRMDFYAEPGVSFYVLCPEAACGDNFVSDRGWGGGRGEEGSVRAVPGGLRPRGRVRGAAGRGSPPCERRKLQDGVVGRCGAGRARTAPPPPLGPRGRGARRPPANTAPQPPLLPKLPPCRPASAGGSRGRVANGEWAGIKWSRDDSRAVPAAPRAGAAPPAGPRRVGRRVVVPGCPIAAPVPRGESLLVAEGVPRP</sequence>
<evidence type="ECO:0000313" key="8">
    <source>
        <dbReference type="Proteomes" id="UP000472261"/>
    </source>
</evidence>
<feature type="compositionally biased region" description="Low complexity" evidence="6">
    <location>
        <begin position="280"/>
        <end position="289"/>
    </location>
</feature>
<reference evidence="7" key="2">
    <citation type="submission" date="2025-09" db="UniProtKB">
        <authorList>
            <consortium name="Ensembl"/>
        </authorList>
    </citation>
    <scope>IDENTIFICATION</scope>
</reference>
<proteinExistence type="inferred from homology"/>
<reference evidence="7" key="1">
    <citation type="submission" date="2025-08" db="UniProtKB">
        <authorList>
            <consortium name="Ensembl"/>
        </authorList>
    </citation>
    <scope>IDENTIFICATION</scope>
</reference>
<comment type="subcellular location">
    <subcellularLocation>
        <location evidence="1">Cytoplasm</location>
    </subcellularLocation>
</comment>
<evidence type="ECO:0000313" key="7">
    <source>
        <dbReference type="Ensembl" id="ENSPCLP00000004811.1"/>
    </source>
</evidence>
<dbReference type="GO" id="GO:0023051">
    <property type="term" value="P:regulation of signaling"/>
    <property type="evidence" value="ECO:0007669"/>
    <property type="project" value="TreeGrafter"/>
</dbReference>
<dbReference type="Proteomes" id="UP000472261">
    <property type="component" value="Unplaced"/>
</dbReference>
<feature type="region of interest" description="Disordered" evidence="6">
    <location>
        <begin position="262"/>
        <end position="391"/>
    </location>
</feature>
<protein>
    <recommendedName>
        <fullName evidence="3">Maturin</fullName>
    </recommendedName>
</protein>
<dbReference type="InterPro" id="IPR027892">
    <property type="entry name" value="Maturin"/>
</dbReference>
<feature type="compositionally biased region" description="Pro residues" evidence="6">
    <location>
        <begin position="332"/>
        <end position="344"/>
    </location>
</feature>
<dbReference type="GO" id="GO:0045654">
    <property type="term" value="P:positive regulation of megakaryocyte differentiation"/>
    <property type="evidence" value="ECO:0007669"/>
    <property type="project" value="TreeGrafter"/>
</dbReference>
<dbReference type="PROSITE" id="PS51257">
    <property type="entry name" value="PROKAR_LIPOPROTEIN"/>
    <property type="match status" value="1"/>
</dbReference>
<evidence type="ECO:0000256" key="5">
    <source>
        <dbReference type="ARBA" id="ARBA00022490"/>
    </source>
</evidence>
<dbReference type="Pfam" id="PF15167">
    <property type="entry name" value="DUF4581"/>
    <property type="match status" value="1"/>
</dbReference>
<name>A0A669PT57_PHACC</name>
<feature type="compositionally biased region" description="Pro residues" evidence="6">
    <location>
        <begin position="168"/>
        <end position="177"/>
    </location>
</feature>
<evidence type="ECO:0000256" key="1">
    <source>
        <dbReference type="ARBA" id="ARBA00004496"/>
    </source>
</evidence>
<evidence type="ECO:0000256" key="2">
    <source>
        <dbReference type="ARBA" id="ARBA00006587"/>
    </source>
</evidence>
<dbReference type="PANTHER" id="PTHR32008">
    <property type="entry name" value="MATURIN"/>
    <property type="match status" value="1"/>
</dbReference>
<dbReference type="PANTHER" id="PTHR32008:SF2">
    <property type="entry name" value="MATURIN"/>
    <property type="match status" value="1"/>
</dbReference>
<comment type="similarity">
    <text evidence="2">Belongs to the MTURN family.</text>
</comment>
<evidence type="ECO:0000256" key="3">
    <source>
        <dbReference type="ARBA" id="ARBA00016055"/>
    </source>
</evidence>
<evidence type="ECO:0000256" key="6">
    <source>
        <dbReference type="SAM" id="MobiDB-lite"/>
    </source>
</evidence>
<accession>A0A669PT57</accession>
<dbReference type="Ensembl" id="ENSPCLT00000006712.1">
    <property type="protein sequence ID" value="ENSPCLP00000004811.1"/>
    <property type="gene ID" value="ENSPCLG00000004137.1"/>
</dbReference>
<dbReference type="AlphaFoldDB" id="A0A669PT57"/>
<keyword evidence="4" id="KW-0217">Developmental protein</keyword>
<keyword evidence="8" id="KW-1185">Reference proteome</keyword>
<feature type="compositionally biased region" description="Low complexity" evidence="6">
    <location>
        <begin position="372"/>
        <end position="383"/>
    </location>
</feature>
<keyword evidence="5" id="KW-0963">Cytoplasm</keyword>
<evidence type="ECO:0000256" key="4">
    <source>
        <dbReference type="ARBA" id="ARBA00022473"/>
    </source>
</evidence>